<evidence type="ECO:0000313" key="13">
    <source>
        <dbReference type="Proteomes" id="UP000094849"/>
    </source>
</evidence>
<dbReference type="Pfam" id="PF00589">
    <property type="entry name" value="Phage_integrase"/>
    <property type="match status" value="1"/>
</dbReference>
<comment type="similarity">
    <text evidence="2">Belongs to the 'phage' integrase family.</text>
</comment>
<dbReference type="Proteomes" id="UP000094849">
    <property type="component" value="Unassembled WGS sequence"/>
</dbReference>
<evidence type="ECO:0000259" key="10">
    <source>
        <dbReference type="PROSITE" id="PS51898"/>
    </source>
</evidence>
<dbReference type="GO" id="GO:0005737">
    <property type="term" value="C:cytoplasm"/>
    <property type="evidence" value="ECO:0007669"/>
    <property type="project" value="UniProtKB-SubCell"/>
</dbReference>
<protein>
    <recommendedName>
        <fullName evidence="14">Integrase</fullName>
    </recommendedName>
</protein>
<dbReference type="FunFam" id="1.10.443.10:FF:000007">
    <property type="entry name" value="Tyrosine recombinase XerC"/>
    <property type="match status" value="1"/>
</dbReference>
<dbReference type="InterPro" id="IPR010998">
    <property type="entry name" value="Integrase_recombinase_N"/>
</dbReference>
<evidence type="ECO:0000256" key="7">
    <source>
        <dbReference type="ARBA" id="ARBA00037721"/>
    </source>
</evidence>
<dbReference type="InterPro" id="IPR044068">
    <property type="entry name" value="CB"/>
</dbReference>
<evidence type="ECO:0000256" key="4">
    <source>
        <dbReference type="ARBA" id="ARBA00022908"/>
    </source>
</evidence>
<evidence type="ECO:0000259" key="11">
    <source>
        <dbReference type="PROSITE" id="PS51900"/>
    </source>
</evidence>
<evidence type="ECO:0000256" key="3">
    <source>
        <dbReference type="ARBA" id="ARBA00022490"/>
    </source>
</evidence>
<dbReference type="EMBL" id="LVJZ01000003">
    <property type="protein sequence ID" value="ODB96266.1"/>
    <property type="molecule type" value="Genomic_DNA"/>
</dbReference>
<dbReference type="InterPro" id="IPR013762">
    <property type="entry name" value="Integrase-like_cat_sf"/>
</dbReference>
<reference evidence="12 13" key="1">
    <citation type="submission" date="2016-03" db="EMBL/GenBank/DDBJ databases">
        <title>Chemosynthetic sulphur-oxidizing symbionts of marine invertebrate animals are capable of nitrogen fixation.</title>
        <authorList>
            <person name="Petersen J.M."/>
            <person name="Kemper A."/>
            <person name="Gruber-Vodicka H."/>
            <person name="Cardini U."/>
            <person name="Geest Mvander."/>
            <person name="Kleiner M."/>
            <person name="Bulgheresi S."/>
            <person name="Fussmann M."/>
            <person name="Herbold C."/>
            <person name="Seah B.K.B."/>
            <person name="Antony C.Paul."/>
            <person name="Liu D."/>
            <person name="Belitz A."/>
            <person name="Weber M."/>
        </authorList>
    </citation>
    <scope>NUCLEOTIDE SEQUENCE [LARGE SCALE GENOMIC DNA]</scope>
    <source>
        <strain evidence="12">G_D</strain>
    </source>
</reference>
<keyword evidence="4" id="KW-0229">DNA integration</keyword>
<accession>A0A1E2UNI2</accession>
<dbReference type="InterPro" id="IPR011946">
    <property type="entry name" value="Integrase_integron-type"/>
</dbReference>
<dbReference type="RefSeq" id="WP_069024878.1">
    <property type="nucleotide sequence ID" value="NZ_LVJZ01000003.1"/>
</dbReference>
<keyword evidence="3" id="KW-0963">Cytoplasm</keyword>
<dbReference type="PROSITE" id="PS51900">
    <property type="entry name" value="CB"/>
    <property type="match status" value="1"/>
</dbReference>
<dbReference type="InterPro" id="IPR004107">
    <property type="entry name" value="Integrase_SAM-like_N"/>
</dbReference>
<feature type="domain" description="Core-binding (CB)" evidence="11">
    <location>
        <begin position="119"/>
        <end position="202"/>
    </location>
</feature>
<organism evidence="12 13">
    <name type="scientific">Candidatus Thiodiazotropha endoloripes</name>
    <dbReference type="NCBI Taxonomy" id="1818881"/>
    <lineage>
        <taxon>Bacteria</taxon>
        <taxon>Pseudomonadati</taxon>
        <taxon>Pseudomonadota</taxon>
        <taxon>Gammaproteobacteria</taxon>
        <taxon>Chromatiales</taxon>
        <taxon>Sedimenticolaceae</taxon>
        <taxon>Candidatus Thiodiazotropha</taxon>
    </lineage>
</organism>
<name>A0A1E2UNI2_9GAMM</name>
<dbReference type="GO" id="GO:0006310">
    <property type="term" value="P:DNA recombination"/>
    <property type="evidence" value="ECO:0007669"/>
    <property type="project" value="UniProtKB-KW"/>
</dbReference>
<proteinExistence type="inferred from homology"/>
<dbReference type="Gene3D" id="1.10.150.130">
    <property type="match status" value="2"/>
</dbReference>
<keyword evidence="13" id="KW-1185">Reference proteome</keyword>
<sequence length="448" mass="51535">MLKRFRIPAKSIPWYRRHVEAFMADHPNTRLRSHSAKSIIDWLERIGREPQINAWQYRQKVDALRILYGHCLRQPWCSEFDWDRWLNGARALESDHVTVARTVEMIEKSVEDPKNHLARTFPDLYRRFLVAMRLPDYSINTEKSYLNWINRFLRFHNNRHPCDCTESDIASFLEHLALQRKVANATQSLALNAIVFLYARVLERPLGNIGPFSYSKKPKRIPTVLSIKEINSLLMQTKGVNQLILQLMYGTGMRVMECVRLRLLDLDFGYRNIVVRAGKGKKDRTVPMPDLLISPLQAQVEQVQAQHKNDLKAGFGSVFLPDALSRKYPNADKELRWQYLFPASRIAQDPQTGVLRRHHLHQSAVQKMVKRAATATAIRKRVTSHTLRHSFATHLLEAGSDIRTVQQLLGHADVSTTMIYTHVIGRGGQGARSPLDRLAGQTHGHIGI</sequence>
<evidence type="ECO:0000256" key="9">
    <source>
        <dbReference type="PROSITE-ProRule" id="PRU01248"/>
    </source>
</evidence>
<evidence type="ECO:0000256" key="1">
    <source>
        <dbReference type="ARBA" id="ARBA00004496"/>
    </source>
</evidence>
<dbReference type="GO" id="GO:0003677">
    <property type="term" value="F:DNA binding"/>
    <property type="evidence" value="ECO:0007669"/>
    <property type="project" value="UniProtKB-UniRule"/>
</dbReference>
<feature type="domain" description="Tyr recombinase" evidence="10">
    <location>
        <begin position="220"/>
        <end position="436"/>
    </location>
</feature>
<dbReference type="NCBIfam" id="TIGR02249">
    <property type="entry name" value="integrase_gron"/>
    <property type="match status" value="1"/>
</dbReference>
<gene>
    <name evidence="12" type="ORF">A3196_05505</name>
</gene>
<keyword evidence="6" id="KW-0233">DNA recombination</keyword>
<comment type="subcellular location">
    <subcellularLocation>
        <location evidence="1">Cytoplasm</location>
    </subcellularLocation>
</comment>
<evidence type="ECO:0000256" key="2">
    <source>
        <dbReference type="ARBA" id="ARBA00008857"/>
    </source>
</evidence>
<dbReference type="PANTHER" id="PTHR30349:SF64">
    <property type="entry name" value="PROPHAGE INTEGRASE INTD-RELATED"/>
    <property type="match status" value="1"/>
</dbReference>
<dbReference type="PROSITE" id="PS51898">
    <property type="entry name" value="TYR_RECOMBINASE"/>
    <property type="match status" value="1"/>
</dbReference>
<comment type="subunit">
    <text evidence="8">Forms a cyclic heterotetrameric complex composed of two molecules of XerC and two molecules of XerD.</text>
</comment>
<dbReference type="GO" id="GO:0015074">
    <property type="term" value="P:DNA integration"/>
    <property type="evidence" value="ECO:0007669"/>
    <property type="project" value="UniProtKB-KW"/>
</dbReference>
<dbReference type="InterPro" id="IPR011010">
    <property type="entry name" value="DNA_brk_join_enz"/>
</dbReference>
<dbReference type="STRING" id="1818881.A3196_05505"/>
<dbReference type="InterPro" id="IPR050090">
    <property type="entry name" value="Tyrosine_recombinase_XerCD"/>
</dbReference>
<dbReference type="InterPro" id="IPR002104">
    <property type="entry name" value="Integrase_catalytic"/>
</dbReference>
<dbReference type="Gene3D" id="1.10.443.10">
    <property type="entry name" value="Intergrase catalytic core"/>
    <property type="match status" value="1"/>
</dbReference>
<comment type="function">
    <text evidence="7">Site-specific tyrosine recombinase, which acts by catalyzing the cutting and rejoining of the recombining DNA molecules. The XerC-XerD complex is essential to convert dimers of the bacterial chromosome into monomers to permit their segregation at cell division. It also contributes to the segregational stability of plasmids.</text>
</comment>
<evidence type="ECO:0008006" key="14">
    <source>
        <dbReference type="Google" id="ProtNLM"/>
    </source>
</evidence>
<evidence type="ECO:0000256" key="5">
    <source>
        <dbReference type="ARBA" id="ARBA00023125"/>
    </source>
</evidence>
<evidence type="ECO:0000256" key="6">
    <source>
        <dbReference type="ARBA" id="ARBA00023172"/>
    </source>
</evidence>
<dbReference type="AlphaFoldDB" id="A0A1E2UNI2"/>
<dbReference type="SUPFAM" id="SSF56349">
    <property type="entry name" value="DNA breaking-rejoining enzymes"/>
    <property type="match status" value="1"/>
</dbReference>
<evidence type="ECO:0000256" key="8">
    <source>
        <dbReference type="ARBA" id="ARBA00038613"/>
    </source>
</evidence>
<evidence type="ECO:0000313" key="12">
    <source>
        <dbReference type="EMBL" id="ODB96266.1"/>
    </source>
</evidence>
<comment type="caution">
    <text evidence="12">The sequence shown here is derived from an EMBL/GenBank/DDBJ whole genome shotgun (WGS) entry which is preliminary data.</text>
</comment>
<dbReference type="Pfam" id="PF13495">
    <property type="entry name" value="Phage_int_SAM_4"/>
    <property type="match status" value="1"/>
</dbReference>
<keyword evidence="5 9" id="KW-0238">DNA-binding</keyword>
<dbReference type="PANTHER" id="PTHR30349">
    <property type="entry name" value="PHAGE INTEGRASE-RELATED"/>
    <property type="match status" value="1"/>
</dbReference>